<dbReference type="Pfam" id="PF01432">
    <property type="entry name" value="Peptidase_M3"/>
    <property type="match status" value="1"/>
</dbReference>
<evidence type="ECO:0000256" key="1">
    <source>
        <dbReference type="ARBA" id="ARBA00006040"/>
    </source>
</evidence>
<evidence type="ECO:0000313" key="14">
    <source>
        <dbReference type="Proteomes" id="UP001500552"/>
    </source>
</evidence>
<dbReference type="InterPro" id="IPR001567">
    <property type="entry name" value="Pept_M3A_M3B_dom"/>
</dbReference>
<dbReference type="PANTHER" id="PTHR43660:SF1">
    <property type="entry name" value="DIPEPTIDYL CARBOXYPEPTIDASE"/>
    <property type="match status" value="1"/>
</dbReference>
<dbReference type="InterPro" id="IPR024079">
    <property type="entry name" value="MetalloPept_cat_dom_sf"/>
</dbReference>
<evidence type="ECO:0000259" key="12">
    <source>
        <dbReference type="Pfam" id="PF19310"/>
    </source>
</evidence>
<dbReference type="InterPro" id="IPR024077">
    <property type="entry name" value="Neurolysin/TOP_dom2"/>
</dbReference>
<dbReference type="PANTHER" id="PTHR43660">
    <property type="entry name" value="DIPEPTIDYL CARBOXYPEPTIDASE"/>
    <property type="match status" value="1"/>
</dbReference>
<organism evidence="13 14">
    <name type="scientific">Pontibacter saemangeumensis</name>
    <dbReference type="NCBI Taxonomy" id="1084525"/>
    <lineage>
        <taxon>Bacteria</taxon>
        <taxon>Pseudomonadati</taxon>
        <taxon>Bacteroidota</taxon>
        <taxon>Cytophagia</taxon>
        <taxon>Cytophagales</taxon>
        <taxon>Hymenobacteraceae</taxon>
        <taxon>Pontibacter</taxon>
    </lineage>
</organism>
<feature type="domain" description="Oligopeptidase A N-terminal" evidence="12">
    <location>
        <begin position="96"/>
        <end position="197"/>
    </location>
</feature>
<comment type="similarity">
    <text evidence="1 9">Belongs to the peptidase M3 family.</text>
</comment>
<keyword evidence="5 9" id="KW-0862">Zinc</keyword>
<evidence type="ECO:0000256" key="9">
    <source>
        <dbReference type="RuleBase" id="RU003435"/>
    </source>
</evidence>
<evidence type="ECO:0000256" key="2">
    <source>
        <dbReference type="ARBA" id="ARBA00022670"/>
    </source>
</evidence>
<dbReference type="InterPro" id="IPR024080">
    <property type="entry name" value="Neurolysin/TOP_N"/>
</dbReference>
<evidence type="ECO:0000256" key="10">
    <source>
        <dbReference type="SAM" id="SignalP"/>
    </source>
</evidence>
<dbReference type="RefSeq" id="WP_345158339.1">
    <property type="nucleotide sequence ID" value="NZ_BAABHC010000006.1"/>
</dbReference>
<name>A0ABP8LL86_9BACT</name>
<dbReference type="InterPro" id="IPR034005">
    <property type="entry name" value="M3A_DCP"/>
</dbReference>
<keyword evidence="2 9" id="KW-0645">Protease</keyword>
<reference evidence="14" key="1">
    <citation type="journal article" date="2019" name="Int. J. Syst. Evol. Microbiol.">
        <title>The Global Catalogue of Microorganisms (GCM) 10K type strain sequencing project: providing services to taxonomists for standard genome sequencing and annotation.</title>
        <authorList>
            <consortium name="The Broad Institute Genomics Platform"/>
            <consortium name="The Broad Institute Genome Sequencing Center for Infectious Disease"/>
            <person name="Wu L."/>
            <person name="Ma J."/>
        </authorList>
    </citation>
    <scope>NUCLEOTIDE SEQUENCE [LARGE SCALE GENOMIC DNA]</scope>
    <source>
        <strain evidence="14">JCM 17926</strain>
    </source>
</reference>
<sequence>MATTFLSTGRKSGLFLFLALAGCTATQTQPNTQQPQAVTAQETGETNLLLAEWTGPYGGVPAFDKMNLADLQPAIEKGMALHLAEIEVIAGNPEPATFENTIVPMEAAGEELSRALTYYGIWGSNMSSPEFRKIQEELAPKLSEFRSKISQNEKLFQRVKTVYENARKNPLPADQQRVVQLVYEDFAMEGANLDAAAKARYAAINKELSSLYTAFSNNILADEENYVVYLTKDQLSGLPESFVKAAAKAAADRGQESKYAVTNTRSSMDQFLTYSDERALREKVWNTYYSRADNGDASDNNGNIAKILKLRDERVALLGYDNYAQWRLQNRMAKTPERAMELMNAVWPAALARVEEEVADMQAIADASGKKITIAPWDYRYYAEKVRQQKYDLDSDEVKQYLQLDNLTQALFFTAGELFNFSFTPVPEGSVPVFHEDVKVWEVTDKTTGEHIGLWYLDPFARQGKRSGAWATTYRSHTTFEGKETVLASNNSNFVKPAPGEPLLVSWDDATTFFHEFGHALHFFASNVKYPTLNSGVRDYTEFQSQLLERWLSTDKVINQFLKHHETGEVIPAPLVAKIKKASTFNQGFETTEFLASALMDMKFHTVDPAGMDPDKFERETLQALNMPEEIVMRHRSPHFGHVFSGEGYATGYYGYLWADVLTSDAAEAFEEAPGGFYDKEVAARLVKYLFAPRNSMDPAEAYKLFRGRDAKIDALMRDRGFPVPSEQSKR</sequence>
<feature type="domain" description="Peptidase M3A/M3B catalytic" evidence="11">
    <location>
        <begin position="271"/>
        <end position="720"/>
    </location>
</feature>
<accession>A0ABP8LL86</accession>
<keyword evidence="14" id="KW-1185">Reference proteome</keyword>
<evidence type="ECO:0000259" key="11">
    <source>
        <dbReference type="Pfam" id="PF01432"/>
    </source>
</evidence>
<dbReference type="InterPro" id="IPR045666">
    <property type="entry name" value="OpdA_N"/>
</dbReference>
<keyword evidence="10" id="KW-0732">Signal</keyword>
<dbReference type="Gene3D" id="3.40.390.10">
    <property type="entry name" value="Collagenase (Catalytic Domain)"/>
    <property type="match status" value="1"/>
</dbReference>
<comment type="cofactor">
    <cofactor evidence="9">
        <name>Zn(2+)</name>
        <dbReference type="ChEBI" id="CHEBI:29105"/>
    </cofactor>
    <text evidence="9">Binds 1 zinc ion.</text>
</comment>
<dbReference type="Pfam" id="PF19310">
    <property type="entry name" value="TOP_N"/>
    <property type="match status" value="1"/>
</dbReference>
<dbReference type="SUPFAM" id="SSF55486">
    <property type="entry name" value="Metalloproteases ('zincins'), catalytic domain"/>
    <property type="match status" value="1"/>
</dbReference>
<proteinExistence type="inferred from homology"/>
<dbReference type="EC" id="3.4.24.70" evidence="8"/>
<keyword evidence="6 9" id="KW-0482">Metalloprotease</keyword>
<evidence type="ECO:0000256" key="3">
    <source>
        <dbReference type="ARBA" id="ARBA00022723"/>
    </source>
</evidence>
<keyword evidence="4 9" id="KW-0378">Hydrolase</keyword>
<evidence type="ECO:0000256" key="5">
    <source>
        <dbReference type="ARBA" id="ARBA00022833"/>
    </source>
</evidence>
<dbReference type="Gene3D" id="1.20.1050.40">
    <property type="entry name" value="Endopeptidase. Chain P, domain 1"/>
    <property type="match status" value="1"/>
</dbReference>
<dbReference type="CDD" id="cd06456">
    <property type="entry name" value="M3A_DCP"/>
    <property type="match status" value="1"/>
</dbReference>
<feature type="chain" id="PRO_5046099996" description="oligopeptidase A" evidence="10">
    <location>
        <begin position="22"/>
        <end position="731"/>
    </location>
</feature>
<evidence type="ECO:0000256" key="4">
    <source>
        <dbReference type="ARBA" id="ARBA00022801"/>
    </source>
</evidence>
<dbReference type="Proteomes" id="UP001500552">
    <property type="component" value="Unassembled WGS sequence"/>
</dbReference>
<evidence type="ECO:0000256" key="6">
    <source>
        <dbReference type="ARBA" id="ARBA00023049"/>
    </source>
</evidence>
<dbReference type="InterPro" id="IPR045090">
    <property type="entry name" value="Pept_M3A_M3B"/>
</dbReference>
<evidence type="ECO:0000313" key="13">
    <source>
        <dbReference type="EMBL" id="GAA4430512.1"/>
    </source>
</evidence>
<dbReference type="Gene3D" id="1.10.1370.10">
    <property type="entry name" value="Neurolysin, domain 3"/>
    <property type="match status" value="1"/>
</dbReference>
<feature type="signal peptide" evidence="10">
    <location>
        <begin position="1"/>
        <end position="21"/>
    </location>
</feature>
<evidence type="ECO:0000256" key="8">
    <source>
        <dbReference type="ARBA" id="ARBA00026100"/>
    </source>
</evidence>
<evidence type="ECO:0000256" key="7">
    <source>
        <dbReference type="ARBA" id="ARBA00024603"/>
    </source>
</evidence>
<gene>
    <name evidence="13" type="ORF">GCM10023188_17230</name>
</gene>
<protein>
    <recommendedName>
        <fullName evidence="8">oligopeptidase A</fullName>
        <ecNumber evidence="8">3.4.24.70</ecNumber>
    </recommendedName>
</protein>
<keyword evidence="3 9" id="KW-0479">Metal-binding</keyword>
<dbReference type="EMBL" id="BAABHC010000006">
    <property type="protein sequence ID" value="GAA4430512.1"/>
    <property type="molecule type" value="Genomic_DNA"/>
</dbReference>
<comment type="caution">
    <text evidence="13">The sequence shown here is derived from an EMBL/GenBank/DDBJ whole genome shotgun (WGS) entry which is preliminary data.</text>
</comment>
<comment type="catalytic activity">
    <reaction evidence="7">
        <text>Hydrolysis of oligopeptides, with broad specificity. Gly or Ala commonly occur as P1 or P1' residues, but more distant residues are also important, as is shown by the fact that Z-Gly-Pro-Gly-|-Gly-Pro-Ala is cleaved, but not Z-(Gly)(5).</text>
        <dbReference type="EC" id="3.4.24.70"/>
    </reaction>
</comment>